<sequence>MDTAPAESPERLSPAPVKSITSILARMPTELLRKIFLATKEGPDQTFRVGDSTETGYCLAAVSRAWRDIVLNHCPDLWAYFSVEFTDFLVPGGSHAFLEQPASLVLKRSGRHPLHFWFSSSSAECDKAPSIAVFQLLISHGPRWCLAMLYLDSLHLPLLESLRGTCPELLSCRIMLQEPAAQYRNNMYAFEFAESIQIFGTIGLGPATSVFLPASRLTQFADRRFRIDCTTLERIVAFLPLASNLVQVELYYAQIVGISSFRSNPRRTILPRVFFFRTGCIAVIDSVTLPALHALLVESGFIGSSEHDYPELDPLTLSSVKNMLVRSRCQNTLHTLEFCRITLTDDILAIIQLSPALDTMLLEISSWETEANLVIQHLLAELGRTNSDGTLSCVPSLSLLTLHVKYIPHHLVLSFYQDDLIDTMESRVSSLPGMQFNLSILVENDDASFLPLEPDSRARLVRCRKNGSVCTFTVGDVTDEHDSIINLLDVQDERGMERLARAILNTDFDFSSHTPSIADAPGNVEEVEEYWLWVSYPFRSGLMRLDVVWSRLLRMAEVRGATDVFYETQLQALKREVVRWSIWTSANTARYALSLTQRTDKPTLPCRIPLEIQMMVVSLCASTHGQLKDVRLVCHVWNKEVLYRHGFFHSLRFENRRDDARGCRRTEHWLCSSIHCQQLSNTITTITLYQVKIIDCGTWHWLYCLPSSVQKLLIRRMEIQVCPGLYRLCDHNSQLSTLVLDEVVVPFIVGMDGRDSMLDDTWCADHGLMHLIDLPIEPVPEYACILTKLAIYNAGFHTYSNFARIVDNLVGPLEENLSLSDIDATWPRRLNGAEIYKLTLGFGTFVSIDPEIWHMWGASVHDLTLGANDDEEEEILSLKRFKHLDVLRFEVDLSSRSFAWALQVL</sequence>
<reference evidence="2" key="1">
    <citation type="journal article" date="2017" name="Nat. Ecol. Evol.">
        <title>Genome expansion and lineage-specific genetic innovations in the forest pathogenic fungi Armillaria.</title>
        <authorList>
            <person name="Sipos G."/>
            <person name="Prasanna A.N."/>
            <person name="Walter M.C."/>
            <person name="O'Connor E."/>
            <person name="Balint B."/>
            <person name="Krizsan K."/>
            <person name="Kiss B."/>
            <person name="Hess J."/>
            <person name="Varga T."/>
            <person name="Slot J."/>
            <person name="Riley R."/>
            <person name="Boka B."/>
            <person name="Rigling D."/>
            <person name="Barry K."/>
            <person name="Lee J."/>
            <person name="Mihaltcheva S."/>
            <person name="LaButti K."/>
            <person name="Lipzen A."/>
            <person name="Waldron R."/>
            <person name="Moloney N.M."/>
            <person name="Sperisen C."/>
            <person name="Kredics L."/>
            <person name="Vagvoelgyi C."/>
            <person name="Patrignani A."/>
            <person name="Fitzpatrick D."/>
            <person name="Nagy I."/>
            <person name="Doyle S."/>
            <person name="Anderson J.B."/>
            <person name="Grigoriev I.V."/>
            <person name="Gueldener U."/>
            <person name="Muensterkoetter M."/>
            <person name="Nagy L.G."/>
        </authorList>
    </citation>
    <scope>NUCLEOTIDE SEQUENCE [LARGE SCALE GENOMIC DNA]</scope>
    <source>
        <strain evidence="2">28-4</strain>
    </source>
</reference>
<evidence type="ECO:0000313" key="2">
    <source>
        <dbReference type="Proteomes" id="UP000218334"/>
    </source>
</evidence>
<evidence type="ECO:0008006" key="3">
    <source>
        <dbReference type="Google" id="ProtNLM"/>
    </source>
</evidence>
<gene>
    <name evidence="1" type="ORF">ARMSODRAFT_1027254</name>
</gene>
<proteinExistence type="predicted"/>
<protein>
    <recommendedName>
        <fullName evidence="3">F-box domain-containing protein</fullName>
    </recommendedName>
</protein>
<name>A0A2H3AL86_9AGAR</name>
<accession>A0A2H3AL86</accession>
<organism evidence="1 2">
    <name type="scientific">Armillaria solidipes</name>
    <dbReference type="NCBI Taxonomy" id="1076256"/>
    <lineage>
        <taxon>Eukaryota</taxon>
        <taxon>Fungi</taxon>
        <taxon>Dikarya</taxon>
        <taxon>Basidiomycota</taxon>
        <taxon>Agaricomycotina</taxon>
        <taxon>Agaricomycetes</taxon>
        <taxon>Agaricomycetidae</taxon>
        <taxon>Agaricales</taxon>
        <taxon>Marasmiineae</taxon>
        <taxon>Physalacriaceae</taxon>
        <taxon>Armillaria</taxon>
    </lineage>
</organism>
<dbReference type="AlphaFoldDB" id="A0A2H3AL86"/>
<keyword evidence="2" id="KW-1185">Reference proteome</keyword>
<dbReference type="EMBL" id="KZ293500">
    <property type="protein sequence ID" value="PBK59625.1"/>
    <property type="molecule type" value="Genomic_DNA"/>
</dbReference>
<evidence type="ECO:0000313" key="1">
    <source>
        <dbReference type="EMBL" id="PBK59625.1"/>
    </source>
</evidence>
<dbReference type="Proteomes" id="UP000218334">
    <property type="component" value="Unassembled WGS sequence"/>
</dbReference>